<comment type="similarity">
    <text evidence="3 8">Belongs to the COA3 family.</text>
</comment>
<name>A0A3P9GZU6_ORYLA</name>
<evidence type="ECO:0000256" key="6">
    <source>
        <dbReference type="ARBA" id="ARBA00023128"/>
    </source>
</evidence>
<evidence type="ECO:0000256" key="7">
    <source>
        <dbReference type="ARBA" id="ARBA00023136"/>
    </source>
</evidence>
<dbReference type="Proteomes" id="UP000265200">
    <property type="component" value="Chromosome 19"/>
</dbReference>
<evidence type="ECO:0000256" key="5">
    <source>
        <dbReference type="ARBA" id="ARBA00022989"/>
    </source>
</evidence>
<dbReference type="GO" id="GO:0005743">
    <property type="term" value="C:mitochondrial inner membrane"/>
    <property type="evidence" value="ECO:0007669"/>
    <property type="project" value="UniProtKB-UniRule"/>
</dbReference>
<keyword evidence="5 8" id="KW-1133">Transmembrane helix</keyword>
<keyword evidence="7 8" id="KW-0472">Membrane</keyword>
<dbReference type="Pfam" id="PF09813">
    <property type="entry name" value="Coa3_cc"/>
    <property type="match status" value="1"/>
</dbReference>
<evidence type="ECO:0000256" key="8">
    <source>
        <dbReference type="RuleBase" id="RU367056"/>
    </source>
</evidence>
<evidence type="ECO:0000256" key="9">
    <source>
        <dbReference type="SAM" id="MobiDB-lite"/>
    </source>
</evidence>
<protein>
    <recommendedName>
        <fullName evidence="8">Cytochrome c oxidase assembly factor 3</fullName>
    </recommendedName>
</protein>
<dbReference type="InterPro" id="IPR018628">
    <property type="entry name" value="Coa3_CC"/>
</dbReference>
<evidence type="ECO:0000313" key="12">
    <source>
        <dbReference type="Proteomes" id="UP000265200"/>
    </source>
</evidence>
<organism evidence="11 12">
    <name type="scientific">Oryzias latipes</name>
    <name type="common">Japanese rice fish</name>
    <name type="synonym">Japanese killifish</name>
    <dbReference type="NCBI Taxonomy" id="8090"/>
    <lineage>
        <taxon>Eukaryota</taxon>
        <taxon>Metazoa</taxon>
        <taxon>Chordata</taxon>
        <taxon>Craniata</taxon>
        <taxon>Vertebrata</taxon>
        <taxon>Euteleostomi</taxon>
        <taxon>Actinopterygii</taxon>
        <taxon>Neopterygii</taxon>
        <taxon>Teleostei</taxon>
        <taxon>Neoteleostei</taxon>
        <taxon>Acanthomorphata</taxon>
        <taxon>Ovalentaria</taxon>
        <taxon>Atherinomorphae</taxon>
        <taxon>Beloniformes</taxon>
        <taxon>Adrianichthyidae</taxon>
        <taxon>Oryziinae</taxon>
        <taxon>Oryzias</taxon>
    </lineage>
</organism>
<feature type="domain" description="Cytochrome c oxidase assembly factor 3 mitochondrial coiled-coil" evidence="10">
    <location>
        <begin position="70"/>
        <end position="116"/>
    </location>
</feature>
<comment type="subcellular location">
    <subcellularLocation>
        <location evidence="2">Mitochondrion membrane</location>
        <topology evidence="2">Single-pass membrane protein</topology>
    </subcellularLocation>
</comment>
<dbReference type="GO" id="GO:0033617">
    <property type="term" value="P:mitochondrial respiratory chain complex IV assembly"/>
    <property type="evidence" value="ECO:0007669"/>
    <property type="project" value="UniProtKB-UniRule"/>
</dbReference>
<evidence type="ECO:0000256" key="1">
    <source>
        <dbReference type="ARBA" id="ARBA00003429"/>
    </source>
</evidence>
<accession>A0A3P9GZU6</accession>
<reference key="1">
    <citation type="journal article" date="2007" name="Nature">
        <title>The medaka draft genome and insights into vertebrate genome evolution.</title>
        <authorList>
            <person name="Kasahara M."/>
            <person name="Naruse K."/>
            <person name="Sasaki S."/>
            <person name="Nakatani Y."/>
            <person name="Qu W."/>
            <person name="Ahsan B."/>
            <person name="Yamada T."/>
            <person name="Nagayasu Y."/>
            <person name="Doi K."/>
            <person name="Kasai Y."/>
            <person name="Jindo T."/>
            <person name="Kobayashi D."/>
            <person name="Shimada A."/>
            <person name="Toyoda A."/>
            <person name="Kuroki Y."/>
            <person name="Fujiyama A."/>
            <person name="Sasaki T."/>
            <person name="Shimizu A."/>
            <person name="Asakawa S."/>
            <person name="Shimizu N."/>
            <person name="Hashimoto S."/>
            <person name="Yang J."/>
            <person name="Lee Y."/>
            <person name="Matsushima K."/>
            <person name="Sugano S."/>
            <person name="Sakaizumi M."/>
            <person name="Narita T."/>
            <person name="Ohishi K."/>
            <person name="Haga S."/>
            <person name="Ohta F."/>
            <person name="Nomoto H."/>
            <person name="Nogata K."/>
            <person name="Morishita T."/>
            <person name="Endo T."/>
            <person name="Shin-I T."/>
            <person name="Takeda H."/>
            <person name="Morishita S."/>
            <person name="Kohara Y."/>
        </authorList>
    </citation>
    <scope>NUCLEOTIDE SEQUENCE [LARGE SCALE GENOMIC DNA]</scope>
    <source>
        <strain>Hd-rR</strain>
    </source>
</reference>
<reference evidence="11" key="4">
    <citation type="submission" date="2025-09" db="UniProtKB">
        <authorList>
            <consortium name="Ensembl"/>
        </authorList>
    </citation>
    <scope>IDENTIFICATION</scope>
    <source>
        <strain evidence="11">HSOK</strain>
    </source>
</reference>
<keyword evidence="6 8" id="KW-0496">Mitochondrion</keyword>
<comment type="subunit">
    <text evidence="8">Component of 250-400 kDa complexes called cytochrome oxidase assembly intermediates or COA complexes.</text>
</comment>
<feature type="region of interest" description="Disordered" evidence="9">
    <location>
        <begin position="27"/>
        <end position="46"/>
    </location>
</feature>
<dbReference type="InterPro" id="IPR041752">
    <property type="entry name" value="Coa3"/>
</dbReference>
<reference evidence="11 12" key="2">
    <citation type="submission" date="2017-04" db="EMBL/GenBank/DDBJ databases">
        <title>CpG methylation of centromeres and impact of large insertions on vertebrate speciation.</title>
        <authorList>
            <person name="Ichikawa K."/>
            <person name="Yoshimura J."/>
            <person name="Morishita S."/>
        </authorList>
    </citation>
    <scope>NUCLEOTIDE SEQUENCE</scope>
    <source>
        <strain evidence="11 12">HSOK</strain>
    </source>
</reference>
<evidence type="ECO:0000256" key="3">
    <source>
        <dbReference type="ARBA" id="ARBA00007035"/>
    </source>
</evidence>
<feature type="transmembrane region" description="Helical" evidence="8">
    <location>
        <begin position="82"/>
        <end position="102"/>
    </location>
</feature>
<keyword evidence="8" id="KW-0999">Mitochondrion inner membrane</keyword>
<sequence length="130" mass="14755">MRKNQQKTTKKNHRFLSSLLLRSKPAPLSVNMADKKPPVSDAPVATRIDPTKEGLSREQMHFIRQVEMEQWKKKTSKLRTRNVVTGLAIGAIVLGIYGYTFYSVSQERIMDEIDEEAKRAKLQGPKTGAN</sequence>
<evidence type="ECO:0000256" key="4">
    <source>
        <dbReference type="ARBA" id="ARBA00022692"/>
    </source>
</evidence>
<reference evidence="11" key="3">
    <citation type="submission" date="2025-08" db="UniProtKB">
        <authorList>
            <consortium name="Ensembl"/>
        </authorList>
    </citation>
    <scope>IDENTIFICATION</scope>
    <source>
        <strain evidence="11">HSOK</strain>
    </source>
</reference>
<dbReference type="AlphaFoldDB" id="A0A3P9GZU6"/>
<evidence type="ECO:0000256" key="2">
    <source>
        <dbReference type="ARBA" id="ARBA00004304"/>
    </source>
</evidence>
<evidence type="ECO:0000313" key="11">
    <source>
        <dbReference type="Ensembl" id="ENSORLP00015000877.1"/>
    </source>
</evidence>
<proteinExistence type="inferred from homology"/>
<dbReference type="PANTHER" id="PTHR15642:SF3">
    <property type="entry name" value="CYTOCHROME C OXIDASE ASSEMBLY FACTOR 3 HOMOLOG, MITOCHONDRIAL"/>
    <property type="match status" value="1"/>
</dbReference>
<comment type="function">
    <text evidence="8">Required for assembly of cytochrome c oxidase (complex IV).</text>
</comment>
<comment type="function">
    <text evidence="1">Core component of the MITRAC (mitochondrial translation regulation assembly intermediate of cytochrome c oxidase complex) complex, that regulates cytochrome c oxidase assembly. MITRAC complexes regulate both translation of mitochondrial encoded components and assembly of nuclear-encoded components imported in mitochondrion. Required for efficient translation of MT-CO1 and mitochondrial respiratory chain complex IV assembly.</text>
</comment>
<evidence type="ECO:0000259" key="10">
    <source>
        <dbReference type="Pfam" id="PF09813"/>
    </source>
</evidence>
<dbReference type="Ensembl" id="ENSORLT00015013601.1">
    <property type="protein sequence ID" value="ENSORLP00015000877.1"/>
    <property type="gene ID" value="ENSORLG00015001463.1"/>
</dbReference>
<dbReference type="PANTHER" id="PTHR15642">
    <property type="entry name" value="CYTOCHROME C OXIDASE ASSEMBLY FACTOR 3, MITOCHONDRIAL"/>
    <property type="match status" value="1"/>
</dbReference>
<keyword evidence="4 8" id="KW-0812">Transmembrane</keyword>